<dbReference type="NCBIfam" id="TIGR00223">
    <property type="entry name" value="panD"/>
    <property type="match status" value="1"/>
</dbReference>
<dbReference type="PATRIC" id="fig|66969.6.peg.1631"/>
<proteinExistence type="inferred from homology"/>
<dbReference type="GO" id="GO:0015940">
    <property type="term" value="P:pantothenate biosynthetic process"/>
    <property type="evidence" value="ECO:0007669"/>
    <property type="project" value="UniProtKB-UniRule"/>
</dbReference>
<comment type="subunit">
    <text evidence="9">Heterooctamer of four alpha and four beta subunits.</text>
</comment>
<comment type="subcellular location">
    <subcellularLocation>
        <location evidence="9">Cytoplasm</location>
    </subcellularLocation>
</comment>
<keyword evidence="11" id="KW-1185">Reference proteome</keyword>
<dbReference type="AlphaFoldDB" id="A0A0W1ADM3"/>
<keyword evidence="4 9" id="KW-0068">Autocatalytic cleavage</keyword>
<dbReference type="PANTHER" id="PTHR21012">
    <property type="entry name" value="ASPARTATE 1-DECARBOXYLASE"/>
    <property type="match status" value="1"/>
</dbReference>
<dbReference type="SUPFAM" id="SSF50692">
    <property type="entry name" value="ADC-like"/>
    <property type="match status" value="1"/>
</dbReference>
<evidence type="ECO:0000256" key="6">
    <source>
        <dbReference type="ARBA" id="ARBA00023239"/>
    </source>
</evidence>
<dbReference type="HAMAP" id="MF_00446">
    <property type="entry name" value="PanD"/>
    <property type="match status" value="1"/>
</dbReference>
<gene>
    <name evidence="10" type="primary">panD_1</name>
    <name evidence="9" type="synonym">panD</name>
    <name evidence="10" type="ORF">Lwal_1493</name>
</gene>
<dbReference type="CDD" id="cd06919">
    <property type="entry name" value="Asp_decarbox"/>
    <property type="match status" value="1"/>
</dbReference>
<dbReference type="InterPro" id="IPR009010">
    <property type="entry name" value="Asp_de-COase-like_dom_sf"/>
</dbReference>
<comment type="pathway">
    <text evidence="9">Cofactor biosynthesis; (R)-pantothenate biosynthesis; beta-alanine from L-aspartate: step 1/1.</text>
</comment>
<feature type="chain" id="PRO_5013992247" description="Aspartate 1-decarboxylase beta chain" evidence="9">
    <location>
        <begin position="1"/>
        <end position="46"/>
    </location>
</feature>
<evidence type="ECO:0000256" key="4">
    <source>
        <dbReference type="ARBA" id="ARBA00022813"/>
    </source>
</evidence>
<comment type="cofactor">
    <cofactor evidence="9">
        <name>pyruvate</name>
        <dbReference type="ChEBI" id="CHEBI:15361"/>
    </cofactor>
    <text evidence="9">Binds 1 pyruvoyl group covalently per subunit.</text>
</comment>
<reference evidence="10 11" key="1">
    <citation type="submission" date="2015-11" db="EMBL/GenBank/DDBJ databases">
        <title>Genomic analysis of 38 Legionella species identifies large and diverse effector repertoires.</title>
        <authorList>
            <person name="Burstein D."/>
            <person name="Amaro F."/>
            <person name="Zusman T."/>
            <person name="Lifshitz Z."/>
            <person name="Cohen O."/>
            <person name="Gilbert J.A."/>
            <person name="Pupko T."/>
            <person name="Shuman H.A."/>
            <person name="Segal G."/>
        </authorList>
    </citation>
    <scope>NUCLEOTIDE SEQUENCE [LARGE SCALE GENOMIC DNA]</scope>
    <source>
        <strain evidence="10 11">ATCC 51914</strain>
    </source>
</reference>
<keyword evidence="6 9" id="KW-0456">Lyase</keyword>
<evidence type="ECO:0000256" key="2">
    <source>
        <dbReference type="ARBA" id="ARBA00022655"/>
    </source>
</evidence>
<dbReference type="GO" id="GO:0005829">
    <property type="term" value="C:cytosol"/>
    <property type="evidence" value="ECO:0007669"/>
    <property type="project" value="TreeGrafter"/>
</dbReference>
<keyword evidence="1 9" id="KW-0963">Cytoplasm</keyword>
<comment type="similarity">
    <text evidence="9">Belongs to the PanD family.</text>
</comment>
<dbReference type="Gene3D" id="2.40.40.20">
    <property type="match status" value="1"/>
</dbReference>
<dbReference type="Pfam" id="PF02261">
    <property type="entry name" value="Asp_decarbox"/>
    <property type="match status" value="1"/>
</dbReference>
<dbReference type="STRING" id="66969.Lwal_1493"/>
<feature type="binding site" evidence="9">
    <location>
        <position position="79"/>
    </location>
    <ligand>
        <name>substrate</name>
    </ligand>
</feature>
<comment type="caution">
    <text evidence="10">The sequence shown here is derived from an EMBL/GenBank/DDBJ whole genome shotgun (WGS) entry which is preliminary data.</text>
</comment>
<evidence type="ECO:0000313" key="10">
    <source>
        <dbReference type="EMBL" id="KTD79421.1"/>
    </source>
</evidence>
<protein>
    <recommendedName>
        <fullName evidence="9">Aspartate 1-decarboxylase</fullName>
        <ecNumber evidence="9">4.1.1.11</ecNumber>
    </recommendedName>
    <alternativeName>
        <fullName evidence="9">Aspartate alpha-decarboxylase</fullName>
    </alternativeName>
    <component>
        <recommendedName>
            <fullName evidence="9">Aspartate 1-decarboxylase beta chain</fullName>
        </recommendedName>
    </component>
    <component>
        <recommendedName>
            <fullName evidence="9">Aspartate 1-decarboxylase alpha chain</fullName>
        </recommendedName>
    </component>
</protein>
<comment type="function">
    <text evidence="9">Catalyzes the pyruvoyl-dependent decarboxylation of aspartate to produce beta-alanine.</text>
</comment>
<dbReference type="EMBL" id="LNZB01000036">
    <property type="protein sequence ID" value="KTD79421.1"/>
    <property type="molecule type" value="Genomic_DNA"/>
</dbReference>
<dbReference type="GO" id="GO:0006523">
    <property type="term" value="P:alanine biosynthetic process"/>
    <property type="evidence" value="ECO:0007669"/>
    <property type="project" value="InterPro"/>
</dbReference>
<dbReference type="EC" id="4.1.1.11" evidence="9"/>
<evidence type="ECO:0000256" key="3">
    <source>
        <dbReference type="ARBA" id="ARBA00022793"/>
    </source>
</evidence>
<evidence type="ECO:0000256" key="5">
    <source>
        <dbReference type="ARBA" id="ARBA00023145"/>
    </source>
</evidence>
<dbReference type="GO" id="GO:0004068">
    <property type="term" value="F:aspartate 1-decarboxylase activity"/>
    <property type="evidence" value="ECO:0007669"/>
    <property type="project" value="UniProtKB-UniRule"/>
</dbReference>
<dbReference type="PANTHER" id="PTHR21012:SF0">
    <property type="entry name" value="ASPARTATE 1-DECARBOXYLASE"/>
    <property type="match status" value="1"/>
</dbReference>
<evidence type="ECO:0000313" key="11">
    <source>
        <dbReference type="Proteomes" id="UP000054729"/>
    </source>
</evidence>
<evidence type="ECO:0000256" key="9">
    <source>
        <dbReference type="HAMAP-Rule" id="MF_00446"/>
    </source>
</evidence>
<comment type="catalytic activity">
    <reaction evidence="9">
        <text>L-aspartate + H(+) = beta-alanine + CO2</text>
        <dbReference type="Rhea" id="RHEA:19497"/>
        <dbReference type="ChEBI" id="CHEBI:15378"/>
        <dbReference type="ChEBI" id="CHEBI:16526"/>
        <dbReference type="ChEBI" id="CHEBI:29991"/>
        <dbReference type="ChEBI" id="CHEBI:57966"/>
        <dbReference type="EC" id="4.1.1.11"/>
    </reaction>
</comment>
<feature type="chain" id="PRO_5013992244" description="Aspartate 1-decarboxylase alpha chain" evidence="9">
    <location>
        <begin position="47"/>
        <end position="151"/>
    </location>
</feature>
<accession>A0A0W1ADM3</accession>
<feature type="binding site" evidence="9">
    <location>
        <begin position="95"/>
        <end position="97"/>
    </location>
    <ligand>
        <name>substrate</name>
    </ligand>
</feature>
<keyword evidence="3 9" id="KW-0210">Decarboxylase</keyword>
<comment type="PTM">
    <text evidence="9">Is synthesized initially as an inactive proenzyme, which is activated by self-cleavage at a specific serine bond to produce a beta-subunit with a hydroxyl group at its C-terminus and an alpha-subunit with a pyruvoyl group at its N-terminus.</text>
</comment>
<keyword evidence="8 9" id="KW-0670">Pyruvate</keyword>
<keyword evidence="5 9" id="KW-0865">Zymogen</keyword>
<evidence type="ECO:0000256" key="1">
    <source>
        <dbReference type="ARBA" id="ARBA00022490"/>
    </source>
</evidence>
<organism evidence="10 11">
    <name type="scientific">Legionella waltersii</name>
    <dbReference type="NCBI Taxonomy" id="66969"/>
    <lineage>
        <taxon>Bacteria</taxon>
        <taxon>Pseudomonadati</taxon>
        <taxon>Pseudomonadota</taxon>
        <taxon>Gammaproteobacteria</taxon>
        <taxon>Legionellales</taxon>
        <taxon>Legionellaceae</taxon>
        <taxon>Legionella</taxon>
    </lineage>
</organism>
<dbReference type="UniPathway" id="UPA00028">
    <property type="reaction ID" value="UER00002"/>
</dbReference>
<sequence length="151" mass="16884">MEKNQYPTKIASNFMEIIKETMMLVSMLKAKIHRATITEANLNYIGSITIDENLLLESGIRENEKVQVVNINNGSRFETYAIKGKKGEGQICVNGAAARLVNEGDKIIIISYCQLEEIKATSHIPTVIFMNDNNTIHSKSSKEVCNAVFMN</sequence>
<keyword evidence="2 9" id="KW-0566">Pantothenate biosynthesis</keyword>
<feature type="active site" description="Proton donor" evidence="9">
    <location>
        <position position="80"/>
    </location>
</feature>
<evidence type="ECO:0000256" key="7">
    <source>
        <dbReference type="ARBA" id="ARBA00023270"/>
    </source>
</evidence>
<name>A0A0W1ADM3_9GAMM</name>
<feature type="modified residue" description="Pyruvic acid (Ser)" evidence="9">
    <location>
        <position position="47"/>
    </location>
</feature>
<keyword evidence="7 9" id="KW-0704">Schiff base</keyword>
<feature type="active site" description="Schiff-base intermediate with substrate; via pyruvic acid" evidence="9">
    <location>
        <position position="47"/>
    </location>
</feature>
<dbReference type="Proteomes" id="UP000054729">
    <property type="component" value="Unassembled WGS sequence"/>
</dbReference>
<evidence type="ECO:0000256" key="8">
    <source>
        <dbReference type="ARBA" id="ARBA00023317"/>
    </source>
</evidence>
<dbReference type="InterPro" id="IPR003190">
    <property type="entry name" value="Asp_decarbox"/>
</dbReference>